<feature type="signal peptide" evidence="7">
    <location>
        <begin position="1"/>
        <end position="27"/>
    </location>
</feature>
<keyword evidence="4 7" id="KW-0732">Signal</keyword>
<dbReference type="RefSeq" id="WP_251776209.1">
    <property type="nucleotide sequence ID" value="NZ_JAMKFE010000001.1"/>
</dbReference>
<dbReference type="PANTHER" id="PTHR43649:SF28">
    <property type="entry name" value="BINDING PROTEIN COMPONENT OF ABC SUGAR TRANSPORTER-RELATED"/>
    <property type="match status" value="1"/>
</dbReference>
<dbReference type="Proteomes" id="UP001165541">
    <property type="component" value="Unassembled WGS sequence"/>
</dbReference>
<dbReference type="InterPro" id="IPR006059">
    <property type="entry name" value="SBP"/>
</dbReference>
<organism evidence="8 9">
    <name type="scientific">Caldimonas mangrovi</name>
    <dbReference type="NCBI Taxonomy" id="2944811"/>
    <lineage>
        <taxon>Bacteria</taxon>
        <taxon>Pseudomonadati</taxon>
        <taxon>Pseudomonadota</taxon>
        <taxon>Betaproteobacteria</taxon>
        <taxon>Burkholderiales</taxon>
        <taxon>Sphaerotilaceae</taxon>
        <taxon>Caldimonas</taxon>
    </lineage>
</organism>
<protein>
    <recommendedName>
        <fullName evidence="6">Probable sugar-binding periplasmic protein</fullName>
    </recommendedName>
</protein>
<dbReference type="Pfam" id="PF01547">
    <property type="entry name" value="SBP_bac_1"/>
    <property type="match status" value="1"/>
</dbReference>
<evidence type="ECO:0000256" key="6">
    <source>
        <dbReference type="ARBA" id="ARBA00049753"/>
    </source>
</evidence>
<comment type="function">
    <text evidence="5">Part of a binding-protein-dependent transport system for a sugar.</text>
</comment>
<comment type="subcellular location">
    <subcellularLocation>
        <location evidence="1">Periplasm</location>
    </subcellularLocation>
</comment>
<evidence type="ECO:0000313" key="9">
    <source>
        <dbReference type="Proteomes" id="UP001165541"/>
    </source>
</evidence>
<dbReference type="EMBL" id="JAMKFE010000001">
    <property type="protein sequence ID" value="MCM5678090.1"/>
    <property type="molecule type" value="Genomic_DNA"/>
</dbReference>
<evidence type="ECO:0000256" key="1">
    <source>
        <dbReference type="ARBA" id="ARBA00004418"/>
    </source>
</evidence>
<evidence type="ECO:0000256" key="2">
    <source>
        <dbReference type="ARBA" id="ARBA00008520"/>
    </source>
</evidence>
<keyword evidence="9" id="KW-1185">Reference proteome</keyword>
<dbReference type="PANTHER" id="PTHR43649">
    <property type="entry name" value="ARABINOSE-BINDING PROTEIN-RELATED"/>
    <property type="match status" value="1"/>
</dbReference>
<dbReference type="SUPFAM" id="SSF53850">
    <property type="entry name" value="Periplasmic binding protein-like II"/>
    <property type="match status" value="1"/>
</dbReference>
<reference evidence="8" key="1">
    <citation type="submission" date="2022-05" db="EMBL/GenBank/DDBJ databases">
        <title>Schlegelella sp. nov., isolated from mangrove soil.</title>
        <authorList>
            <person name="Liu Y."/>
            <person name="Ge X."/>
            <person name="Liu W."/>
        </authorList>
    </citation>
    <scope>NUCLEOTIDE SEQUENCE</scope>
    <source>
        <strain evidence="8">S2-27</strain>
    </source>
</reference>
<name>A0ABT0YH94_9BURK</name>
<evidence type="ECO:0000256" key="3">
    <source>
        <dbReference type="ARBA" id="ARBA00022448"/>
    </source>
</evidence>
<gene>
    <name evidence="8" type="ORF">M8A51_00915</name>
</gene>
<evidence type="ECO:0000256" key="7">
    <source>
        <dbReference type="SAM" id="SignalP"/>
    </source>
</evidence>
<evidence type="ECO:0000313" key="8">
    <source>
        <dbReference type="EMBL" id="MCM5678090.1"/>
    </source>
</evidence>
<feature type="chain" id="PRO_5047489823" description="Probable sugar-binding periplasmic protein" evidence="7">
    <location>
        <begin position="28"/>
        <end position="420"/>
    </location>
</feature>
<sequence length="420" mass="45801">MRSSACARWVQGSVLSFALLASVAAPAGQVEVLHWWTSGGEARSVAELKRLLAADGHTWRDFAVVGGGGDSAISVLRSRVLAGNPPAAAQIKGPAIQEWGRLNVLANLDEVARRQQWDAQLPRVVAEVMKVNGRYAAVPVNVHRVNWLWINRQALRKAEVRAPTNWDEFFEVAEKMRKAGIVPLAHGGQPWQEFTTFEVVALGVGGADFYRRAFVRLDPQALHSDTMAQVLATFRRIKGYTDAGAPGRDWNVATAMVIRGEAGMQFMGDWAKGEFLAAGKAPNKDFLCVSAPGTSRAFIFNVDSFAMFRLKDAQATQAQHALAATIMSREFQEAFNLNKGSIPVGTGVDMGRFDLCAQESSAYFVASNMVNALVPSVAHKMVQPDAVEAALREAVAAYWNNDRMSAEQAMQRFAAVARPR</sequence>
<keyword evidence="3" id="KW-0813">Transport</keyword>
<proteinExistence type="inferred from homology"/>
<accession>A0ABT0YH94</accession>
<comment type="caution">
    <text evidence="8">The sequence shown here is derived from an EMBL/GenBank/DDBJ whole genome shotgun (WGS) entry which is preliminary data.</text>
</comment>
<evidence type="ECO:0000256" key="4">
    <source>
        <dbReference type="ARBA" id="ARBA00022729"/>
    </source>
</evidence>
<dbReference type="Gene3D" id="3.40.190.10">
    <property type="entry name" value="Periplasmic binding protein-like II"/>
    <property type="match status" value="2"/>
</dbReference>
<comment type="similarity">
    <text evidence="2">Belongs to the bacterial solute-binding protein 1 family.</text>
</comment>
<dbReference type="InterPro" id="IPR050490">
    <property type="entry name" value="Bact_solute-bd_prot1"/>
</dbReference>
<evidence type="ECO:0000256" key="5">
    <source>
        <dbReference type="ARBA" id="ARBA00049629"/>
    </source>
</evidence>